<dbReference type="PANTHER" id="PTHR43467:SF2">
    <property type="entry name" value="COBALT-PRECORRIN-2 C(20)-METHYLTRANSFERASE"/>
    <property type="match status" value="1"/>
</dbReference>
<proteinExistence type="inferred from homology"/>
<dbReference type="InterPro" id="IPR000878">
    <property type="entry name" value="4pyrrol_Mease"/>
</dbReference>
<dbReference type="PROSITE" id="PS00839">
    <property type="entry name" value="SUMT_1"/>
    <property type="match status" value="1"/>
</dbReference>
<evidence type="ECO:0000256" key="1">
    <source>
        <dbReference type="ARBA" id="ARBA00004953"/>
    </source>
</evidence>
<dbReference type="SUPFAM" id="SSF53790">
    <property type="entry name" value="Tetrapyrrole methylase"/>
    <property type="match status" value="1"/>
</dbReference>
<evidence type="ECO:0000259" key="8">
    <source>
        <dbReference type="Pfam" id="PF00590"/>
    </source>
</evidence>
<dbReference type="InterPro" id="IPR014777">
    <property type="entry name" value="4pyrrole_Mease_sub1"/>
</dbReference>
<evidence type="ECO:0000256" key="3">
    <source>
        <dbReference type="ARBA" id="ARBA00022573"/>
    </source>
</evidence>
<dbReference type="CDD" id="cd11645">
    <property type="entry name" value="Precorrin_2_C20_MT"/>
    <property type="match status" value="1"/>
</dbReference>
<evidence type="ECO:0000256" key="4">
    <source>
        <dbReference type="ARBA" id="ARBA00022603"/>
    </source>
</evidence>
<dbReference type="GO" id="GO:0032259">
    <property type="term" value="P:methylation"/>
    <property type="evidence" value="ECO:0007669"/>
    <property type="project" value="UniProtKB-KW"/>
</dbReference>
<organism evidence="9">
    <name type="scientific">Treponema denticola H-22</name>
    <dbReference type="NCBI Taxonomy" id="999432"/>
    <lineage>
        <taxon>Bacteria</taxon>
        <taxon>Pseudomonadati</taxon>
        <taxon>Spirochaetota</taxon>
        <taxon>Spirochaetia</taxon>
        <taxon>Spirochaetales</taxon>
        <taxon>Treponemataceae</taxon>
        <taxon>Treponema</taxon>
    </lineage>
</organism>
<comment type="similarity">
    <text evidence="2 7">Belongs to the precorrin methyltransferase family.</text>
</comment>
<name>A0A0E2E4D9_TREDN</name>
<dbReference type="HOGENOM" id="CLU_076014_2_1_12"/>
<sequence>MKNIFAVGTGPGSPEYLTLQAVKTLENADLIFAPNNKGKNMALDTVKDFIKNKEVLFLDFPMGFVSEEDYKIQAEKILKKTKEDSNTVILTIGDPMIYSTFIYMMPYFKIPEINLQIISGIPSAVAAAGRAQIPLAEKAEVLTITDHLNEEILNSSSSIALLKTSKQKNLILKEFEKNGFDYVYIKRATMEHESILSKDKKEKILEDEDYISLIIARKQKGN</sequence>
<gene>
    <name evidence="9" type="ORF">HMPREF9726_01320</name>
</gene>
<dbReference type="GO" id="GO:0009236">
    <property type="term" value="P:cobalamin biosynthetic process"/>
    <property type="evidence" value="ECO:0007669"/>
    <property type="project" value="UniProtKB-UniRule"/>
</dbReference>
<evidence type="ECO:0000256" key="6">
    <source>
        <dbReference type="ARBA" id="ARBA00022691"/>
    </source>
</evidence>
<dbReference type="InterPro" id="IPR014776">
    <property type="entry name" value="4pyrrole_Mease_sub2"/>
</dbReference>
<dbReference type="PANTHER" id="PTHR43467">
    <property type="entry name" value="COBALT-PRECORRIN-2 C(20)-METHYLTRANSFERASE"/>
    <property type="match status" value="1"/>
</dbReference>
<dbReference type="GO" id="GO:0030788">
    <property type="term" value="F:precorrin-2 C20-methyltransferase activity"/>
    <property type="evidence" value="ECO:0007669"/>
    <property type="project" value="InterPro"/>
</dbReference>
<protein>
    <submittedName>
        <fullName evidence="9">Precorrin-2 C20-methyltransferase</fullName>
    </submittedName>
</protein>
<keyword evidence="6" id="KW-0949">S-adenosyl-L-methionine</keyword>
<reference evidence="9" key="1">
    <citation type="submission" date="2012-01" db="EMBL/GenBank/DDBJ databases">
        <title>The Genome Sequence of Treponema denticola H-22.</title>
        <authorList>
            <consortium name="The Broad Institute Genome Sequencing Platform"/>
            <person name="Earl A."/>
            <person name="Ward D."/>
            <person name="Feldgarden M."/>
            <person name="Gevers D."/>
            <person name="Blanton J.M."/>
            <person name="Fenno C.J."/>
            <person name="Baranova O.V."/>
            <person name="Mathney J."/>
            <person name="Dewhirst F.E."/>
            <person name="Izard J."/>
            <person name="Young S.K."/>
            <person name="Zeng Q."/>
            <person name="Gargeya S."/>
            <person name="Fitzgerald M."/>
            <person name="Haas B."/>
            <person name="Abouelleil A."/>
            <person name="Alvarado L."/>
            <person name="Arachchi H.M."/>
            <person name="Berlin A."/>
            <person name="Chapman S.B."/>
            <person name="Gearin G."/>
            <person name="Goldberg J."/>
            <person name="Griggs A."/>
            <person name="Gujja S."/>
            <person name="Hansen M."/>
            <person name="Heiman D."/>
            <person name="Howarth C."/>
            <person name="Larimer J."/>
            <person name="Lui A."/>
            <person name="MacDonald P.J.P."/>
            <person name="McCowen C."/>
            <person name="Montmayeur A."/>
            <person name="Murphy C."/>
            <person name="Neiman D."/>
            <person name="Pearson M."/>
            <person name="Priest M."/>
            <person name="Roberts A."/>
            <person name="Saif S."/>
            <person name="Shea T."/>
            <person name="Sisk P."/>
            <person name="Stolte C."/>
            <person name="Sykes S."/>
            <person name="Wortman J."/>
            <person name="Nusbaum C."/>
            <person name="Birren B."/>
        </authorList>
    </citation>
    <scope>NUCLEOTIDE SEQUENCE [LARGE SCALE GENOMIC DNA]</scope>
    <source>
        <strain evidence="9">H-22</strain>
    </source>
</reference>
<dbReference type="PATRIC" id="fig|999432.5.peg.1373"/>
<feature type="domain" description="Tetrapyrrole methylase" evidence="8">
    <location>
        <begin position="4"/>
        <end position="196"/>
    </location>
</feature>
<dbReference type="PIRSF" id="PIRSF036427">
    <property type="entry name" value="Precrrn-2_mtase"/>
    <property type="match status" value="1"/>
</dbReference>
<dbReference type="AlphaFoldDB" id="A0A0E2E4D9"/>
<evidence type="ECO:0000256" key="2">
    <source>
        <dbReference type="ARBA" id="ARBA00005879"/>
    </source>
</evidence>
<comment type="caution">
    <text evidence="9">The sequence shown here is derived from an EMBL/GenBank/DDBJ whole genome shotgun (WGS) entry which is preliminary data.</text>
</comment>
<keyword evidence="3" id="KW-0169">Cobalamin biosynthesis</keyword>
<dbReference type="Proteomes" id="UP000011705">
    <property type="component" value="Chromosome"/>
</dbReference>
<dbReference type="Pfam" id="PF00590">
    <property type="entry name" value="TP_methylase"/>
    <property type="match status" value="1"/>
</dbReference>
<keyword evidence="4 9" id="KW-0489">Methyltransferase</keyword>
<dbReference type="EMBL" id="AGDV01000011">
    <property type="protein sequence ID" value="EMB33506.1"/>
    <property type="molecule type" value="Genomic_DNA"/>
</dbReference>
<dbReference type="InterPro" id="IPR003043">
    <property type="entry name" value="Uropor_MeTrfase_CS"/>
</dbReference>
<evidence type="ECO:0000256" key="5">
    <source>
        <dbReference type="ARBA" id="ARBA00022679"/>
    </source>
</evidence>
<dbReference type="Gene3D" id="3.40.1010.10">
    <property type="entry name" value="Cobalt-precorrin-4 Transmethylase, Domain 1"/>
    <property type="match status" value="1"/>
</dbReference>
<dbReference type="Gene3D" id="3.30.950.10">
    <property type="entry name" value="Methyltransferase, Cobalt-precorrin-4 Transmethylase, Domain 2"/>
    <property type="match status" value="1"/>
</dbReference>
<keyword evidence="5 9" id="KW-0808">Transferase</keyword>
<dbReference type="InterPro" id="IPR012382">
    <property type="entry name" value="CobI/CbiL"/>
</dbReference>
<accession>A0A0E2E4D9</accession>
<evidence type="ECO:0000256" key="7">
    <source>
        <dbReference type="PIRNR" id="PIRNR036427"/>
    </source>
</evidence>
<comment type="pathway">
    <text evidence="1">Cofactor biosynthesis; adenosylcobalamin biosynthesis.</text>
</comment>
<dbReference type="RefSeq" id="WP_002676121.1">
    <property type="nucleotide sequence ID" value="NZ_CM001795.1"/>
</dbReference>
<evidence type="ECO:0000313" key="9">
    <source>
        <dbReference type="EMBL" id="EMB33506.1"/>
    </source>
</evidence>
<dbReference type="InterPro" id="IPR035996">
    <property type="entry name" value="4pyrrol_Methylase_sf"/>
</dbReference>